<dbReference type="OrthoDB" id="18703at2759"/>
<keyword evidence="3" id="KW-0539">Nucleus</keyword>
<evidence type="ECO:0000256" key="3">
    <source>
        <dbReference type="ARBA" id="ARBA00023242"/>
    </source>
</evidence>
<dbReference type="InterPro" id="IPR028160">
    <property type="entry name" value="Slx9-like"/>
</dbReference>
<dbReference type="PANTHER" id="PTHR31109:SF2">
    <property type="entry name" value="RIBOSOME BIOGENESIS PROTEIN SLX9 HOMOLOG"/>
    <property type="match status" value="1"/>
</dbReference>
<dbReference type="Proteomes" id="UP000596742">
    <property type="component" value="Unassembled WGS sequence"/>
</dbReference>
<comment type="caution">
    <text evidence="5">The sequence shown here is derived from an EMBL/GenBank/DDBJ whole genome shotgun (WGS) entry which is preliminary data.</text>
</comment>
<organism evidence="5 6">
    <name type="scientific">Mytilus galloprovincialis</name>
    <name type="common">Mediterranean mussel</name>
    <dbReference type="NCBI Taxonomy" id="29158"/>
    <lineage>
        <taxon>Eukaryota</taxon>
        <taxon>Metazoa</taxon>
        <taxon>Spiralia</taxon>
        <taxon>Lophotrochozoa</taxon>
        <taxon>Mollusca</taxon>
        <taxon>Bivalvia</taxon>
        <taxon>Autobranchia</taxon>
        <taxon>Pteriomorphia</taxon>
        <taxon>Mytilida</taxon>
        <taxon>Mytiloidea</taxon>
        <taxon>Mytilidae</taxon>
        <taxon>Mytilinae</taxon>
        <taxon>Mytilus</taxon>
    </lineage>
</organism>
<evidence type="ECO:0000256" key="1">
    <source>
        <dbReference type="ARBA" id="ARBA00004604"/>
    </source>
</evidence>
<proteinExistence type="inferred from homology"/>
<dbReference type="GO" id="GO:0000462">
    <property type="term" value="P:maturation of SSU-rRNA from tricistronic rRNA transcript (SSU-rRNA, 5.8S rRNA, LSU-rRNA)"/>
    <property type="evidence" value="ECO:0007669"/>
    <property type="project" value="InterPro"/>
</dbReference>
<evidence type="ECO:0000313" key="6">
    <source>
        <dbReference type="Proteomes" id="UP000596742"/>
    </source>
</evidence>
<evidence type="ECO:0000256" key="4">
    <source>
        <dbReference type="SAM" id="MobiDB-lite"/>
    </source>
</evidence>
<feature type="region of interest" description="Disordered" evidence="4">
    <location>
        <begin position="342"/>
        <end position="363"/>
    </location>
</feature>
<evidence type="ECO:0000256" key="2">
    <source>
        <dbReference type="ARBA" id="ARBA00011022"/>
    </source>
</evidence>
<protein>
    <submittedName>
        <fullName evidence="5">Uncharacterized protein</fullName>
    </submittedName>
</protein>
<gene>
    <name evidence="5" type="ORF">MGAL_10B091835</name>
</gene>
<accession>A0A8B6F7U6</accession>
<evidence type="ECO:0000313" key="5">
    <source>
        <dbReference type="EMBL" id="VDI44506.1"/>
    </source>
</evidence>
<sequence length="404" mass="46103">MAAVSFSSDCLKTKTSNISPGKRWRTDGFDDIRPTQPVSEEHDYHTYDLMSTEIQDEPRVKGCLLHFLTFAGETITNRYAGEKIKQHSRVVRTSWTPKADMQLGTIVKVKKSRKEVLVQWDKIEEKVNLLDLRLVAATEKTSRVVLMSQTIIPSSTVSGMQVGKNVNLRLLDNAPIKKIEQVQRVVKKSWIPKEEMPIGTIVMVKTLKREVDVQWDQIEENVDLHNIRLESNQHCAEREKEEGARVVKIARTSEDKSCVGTIVKANKTKQTARVLWNKLPEEKVKLSKLRLVGNYLIELNAVEAAKKEEKERKKREKTAIVGDIGAMGDALPTIELLMKKSSNINSDQKEQKKRGIATEKKRKKQMMEDISIFKQILDHPAYKENPTETITTHLQNKLKQEDAG</sequence>
<name>A0A8B6F7U6_MYTGA</name>
<comment type="similarity">
    <text evidence="2">Belongs to the SLX9 family.</text>
</comment>
<feature type="compositionally biased region" description="Basic residues" evidence="4">
    <location>
        <begin position="351"/>
        <end position="363"/>
    </location>
</feature>
<dbReference type="PANTHER" id="PTHR31109">
    <property type="entry name" value="PROTEIN FAM207A"/>
    <property type="match status" value="1"/>
</dbReference>
<keyword evidence="6" id="KW-1185">Reference proteome</keyword>
<dbReference type="GO" id="GO:0030688">
    <property type="term" value="C:preribosome, small subunit precursor"/>
    <property type="evidence" value="ECO:0007669"/>
    <property type="project" value="InterPro"/>
</dbReference>
<comment type="subcellular location">
    <subcellularLocation>
        <location evidence="1">Nucleus</location>
        <location evidence="1">Nucleolus</location>
    </subcellularLocation>
</comment>
<dbReference type="GO" id="GO:0030686">
    <property type="term" value="C:90S preribosome"/>
    <property type="evidence" value="ECO:0007669"/>
    <property type="project" value="InterPro"/>
</dbReference>
<dbReference type="GO" id="GO:0005730">
    <property type="term" value="C:nucleolus"/>
    <property type="evidence" value="ECO:0007669"/>
    <property type="project" value="UniProtKB-SubCell"/>
</dbReference>
<reference evidence="5" key="1">
    <citation type="submission" date="2018-11" db="EMBL/GenBank/DDBJ databases">
        <authorList>
            <person name="Alioto T."/>
            <person name="Alioto T."/>
        </authorList>
    </citation>
    <scope>NUCLEOTIDE SEQUENCE</scope>
</reference>
<dbReference type="Pfam" id="PF15341">
    <property type="entry name" value="SLX9"/>
    <property type="match status" value="1"/>
</dbReference>
<dbReference type="AlphaFoldDB" id="A0A8B6F7U6"/>
<dbReference type="EMBL" id="UYJE01006275">
    <property type="protein sequence ID" value="VDI44506.1"/>
    <property type="molecule type" value="Genomic_DNA"/>
</dbReference>